<organism evidence="2 3">
    <name type="scientific">Athelia psychrophila</name>
    <dbReference type="NCBI Taxonomy" id="1759441"/>
    <lineage>
        <taxon>Eukaryota</taxon>
        <taxon>Fungi</taxon>
        <taxon>Dikarya</taxon>
        <taxon>Basidiomycota</taxon>
        <taxon>Agaricomycotina</taxon>
        <taxon>Agaricomycetes</taxon>
        <taxon>Agaricomycetidae</taxon>
        <taxon>Atheliales</taxon>
        <taxon>Atheliaceae</taxon>
        <taxon>Athelia</taxon>
    </lineage>
</organism>
<protein>
    <submittedName>
        <fullName evidence="2">Uncharacterized protein</fullName>
    </submittedName>
</protein>
<reference evidence="2 3" key="1">
    <citation type="journal article" date="2016" name="Mol. Biol. Evol.">
        <title>Comparative Genomics of Early-Diverging Mushroom-Forming Fungi Provides Insights into the Origins of Lignocellulose Decay Capabilities.</title>
        <authorList>
            <person name="Nagy L.G."/>
            <person name="Riley R."/>
            <person name="Tritt A."/>
            <person name="Adam C."/>
            <person name="Daum C."/>
            <person name="Floudas D."/>
            <person name="Sun H."/>
            <person name="Yadav J.S."/>
            <person name="Pangilinan J."/>
            <person name="Larsson K.H."/>
            <person name="Matsuura K."/>
            <person name="Barry K."/>
            <person name="Labutti K."/>
            <person name="Kuo R."/>
            <person name="Ohm R.A."/>
            <person name="Bhattacharya S.S."/>
            <person name="Shirouzu T."/>
            <person name="Yoshinaga Y."/>
            <person name="Martin F.M."/>
            <person name="Grigoriev I.V."/>
            <person name="Hibbett D.S."/>
        </authorList>
    </citation>
    <scope>NUCLEOTIDE SEQUENCE [LARGE SCALE GENOMIC DNA]</scope>
    <source>
        <strain evidence="2 3">CBS 109695</strain>
    </source>
</reference>
<dbReference type="Gene3D" id="1.20.930.20">
    <property type="entry name" value="Adaptor protein Cbl, N-terminal domain"/>
    <property type="match status" value="1"/>
</dbReference>
<proteinExistence type="predicted"/>
<dbReference type="AlphaFoldDB" id="A0A165ZNB2"/>
<keyword evidence="3" id="KW-1185">Reference proteome</keyword>
<dbReference type="InterPro" id="IPR059179">
    <property type="entry name" value="MLKL-like_MCAfunc"/>
</dbReference>
<name>A0A165ZNB2_9AGAM</name>
<dbReference type="Proteomes" id="UP000076532">
    <property type="component" value="Unassembled WGS sequence"/>
</dbReference>
<evidence type="ECO:0000256" key="1">
    <source>
        <dbReference type="SAM" id="MobiDB-lite"/>
    </source>
</evidence>
<dbReference type="InterPro" id="IPR036537">
    <property type="entry name" value="Adaptor_Cbl_N_dom_sf"/>
</dbReference>
<evidence type="ECO:0000313" key="3">
    <source>
        <dbReference type="Proteomes" id="UP000076532"/>
    </source>
</evidence>
<sequence length="197" mass="22097">MAVFQRRKKPPNIATPTSPPHNHNHTLTTRRKSPGWKDAKAVALIGLYALKESADAFPPLKSAVGGVLCIFELADAAKSNKKESRQLALRADAILEAIETTVRDPRHLDSDLKARIESFTQLLDELAAHMTDCSKQTFRSRLLHHKETKCSISDFNLRLDQAMSSFMLISHIKLEINVSKLMKSQVELYNVCQTAFT</sequence>
<dbReference type="EMBL" id="KV417674">
    <property type="protein sequence ID" value="KZP10753.1"/>
    <property type="molecule type" value="Genomic_DNA"/>
</dbReference>
<accession>A0A165ZNB2</accession>
<feature type="compositionally biased region" description="Basic residues" evidence="1">
    <location>
        <begin position="1"/>
        <end position="10"/>
    </location>
</feature>
<dbReference type="GO" id="GO:0007166">
    <property type="term" value="P:cell surface receptor signaling pathway"/>
    <property type="evidence" value="ECO:0007669"/>
    <property type="project" value="InterPro"/>
</dbReference>
<evidence type="ECO:0000313" key="2">
    <source>
        <dbReference type="EMBL" id="KZP10753.1"/>
    </source>
</evidence>
<dbReference type="OrthoDB" id="3252516at2759"/>
<feature type="region of interest" description="Disordered" evidence="1">
    <location>
        <begin position="1"/>
        <end position="33"/>
    </location>
</feature>
<feature type="compositionally biased region" description="Basic residues" evidence="1">
    <location>
        <begin position="22"/>
        <end position="33"/>
    </location>
</feature>
<gene>
    <name evidence="2" type="ORF">FIBSPDRAFT_937864</name>
</gene>
<dbReference type="CDD" id="cd21037">
    <property type="entry name" value="MLKL_NTD"/>
    <property type="match status" value="1"/>
</dbReference>